<sequence length="285" mass="32865">MARLTKISPYRTGAPRFGTKGHVEKWDNSVKVSYLSPEELEEYRSGRKGGSRMVTFDDYLKLEKQGLKKEQIAKELGMSTATLYNRLKVWKQQPLKSEPENAQEPQEQKEKPSEGERKQDGKSGELVALIATLKAEKATQEEKVRELEKINQDRETAYEALKHSHNDLSSQYSALKAAVSENDFEKTRKVIEEYRIQARELQDKLQETEDNMQEVLGTNENLHKEILIMNESVIRSTELLNGASDEFEALTRRYNELSRKYTNLTREVEPLRQLALMKLQQDVGA</sequence>
<feature type="region of interest" description="Disordered" evidence="2">
    <location>
        <begin position="1"/>
        <end position="21"/>
    </location>
</feature>
<feature type="region of interest" description="Disordered" evidence="2">
    <location>
        <begin position="94"/>
        <end position="123"/>
    </location>
</feature>
<keyword evidence="4" id="KW-1185">Reference proteome</keyword>
<reference evidence="3 4" key="1">
    <citation type="submission" date="2023-07" db="EMBL/GenBank/DDBJ databases">
        <title>Genomic Encyclopedia of Type Strains, Phase IV (KMG-IV): sequencing the most valuable type-strain genomes for metagenomic binning, comparative biology and taxonomic classification.</title>
        <authorList>
            <person name="Goeker M."/>
        </authorList>
    </citation>
    <scope>NUCLEOTIDE SEQUENCE [LARGE SCALE GENOMIC DNA]</scope>
    <source>
        <strain evidence="3 4">DSM 19598</strain>
    </source>
</reference>
<evidence type="ECO:0000313" key="4">
    <source>
        <dbReference type="Proteomes" id="UP001242313"/>
    </source>
</evidence>
<accession>A0ABU0FS00</accession>
<feature type="coiled-coil region" evidence="1">
    <location>
        <begin position="184"/>
        <end position="267"/>
    </location>
</feature>
<dbReference type="Gene3D" id="1.20.920.20">
    <property type="match status" value="1"/>
</dbReference>
<gene>
    <name evidence="3" type="ORF">J2S25_000877</name>
</gene>
<evidence type="ECO:0000256" key="1">
    <source>
        <dbReference type="SAM" id="Coils"/>
    </source>
</evidence>
<keyword evidence="1" id="KW-0175">Coiled coil</keyword>
<protein>
    <submittedName>
        <fullName evidence="3">Chromosome segregation ATPase</fullName>
    </submittedName>
</protein>
<name>A0ABU0FS00_9BACI</name>
<comment type="caution">
    <text evidence="3">The sequence shown here is derived from an EMBL/GenBank/DDBJ whole genome shotgun (WGS) entry which is preliminary data.</text>
</comment>
<evidence type="ECO:0000256" key="2">
    <source>
        <dbReference type="SAM" id="MobiDB-lite"/>
    </source>
</evidence>
<dbReference type="Proteomes" id="UP001242313">
    <property type="component" value="Unassembled WGS sequence"/>
</dbReference>
<evidence type="ECO:0000313" key="3">
    <source>
        <dbReference type="EMBL" id="MDQ0412697.1"/>
    </source>
</evidence>
<organism evidence="3 4">
    <name type="scientific">Mesobacillus stamsii</name>
    <dbReference type="NCBI Taxonomy" id="225347"/>
    <lineage>
        <taxon>Bacteria</taxon>
        <taxon>Bacillati</taxon>
        <taxon>Bacillota</taxon>
        <taxon>Bacilli</taxon>
        <taxon>Bacillales</taxon>
        <taxon>Bacillaceae</taxon>
        <taxon>Mesobacillus</taxon>
    </lineage>
</organism>
<proteinExistence type="predicted"/>
<dbReference type="RefSeq" id="WP_307191286.1">
    <property type="nucleotide sequence ID" value="NZ_JAUSUN010000004.1"/>
</dbReference>
<feature type="compositionally biased region" description="Basic and acidic residues" evidence="2">
    <location>
        <begin position="106"/>
        <end position="123"/>
    </location>
</feature>
<dbReference type="EMBL" id="JAUSUN010000004">
    <property type="protein sequence ID" value="MDQ0412697.1"/>
    <property type="molecule type" value="Genomic_DNA"/>
</dbReference>